<feature type="transmembrane region" description="Helical" evidence="1">
    <location>
        <begin position="28"/>
        <end position="48"/>
    </location>
</feature>
<name>A0A7C9NFX6_9ACTN</name>
<dbReference type="AlphaFoldDB" id="A0A7C9NFX6"/>
<sequence length="54" mass="5626">MYGCVLMVTALWSYRSFLGVQDLGLSGVPWPGMAVLLVGAAVVAAAGVRRADQT</sequence>
<keyword evidence="3" id="KW-1185">Reference proteome</keyword>
<reference evidence="2 3" key="1">
    <citation type="submission" date="2020-01" db="EMBL/GenBank/DDBJ databases">
        <title>Herbidospora sp. NEAU-GS84 nov., a novel actinomycete isolated from soil.</title>
        <authorList>
            <person name="Han L."/>
        </authorList>
    </citation>
    <scope>NUCLEOTIDE SEQUENCE [LARGE SCALE GENOMIC DNA]</scope>
    <source>
        <strain evidence="2 3">NEAU-GS84</strain>
    </source>
</reference>
<dbReference type="EMBL" id="WXEW01000003">
    <property type="protein sequence ID" value="NAS21998.1"/>
    <property type="molecule type" value="Genomic_DNA"/>
</dbReference>
<organism evidence="2 3">
    <name type="scientific">Herbidospora solisilvae</name>
    <dbReference type="NCBI Taxonomy" id="2696284"/>
    <lineage>
        <taxon>Bacteria</taxon>
        <taxon>Bacillati</taxon>
        <taxon>Actinomycetota</taxon>
        <taxon>Actinomycetes</taxon>
        <taxon>Streptosporangiales</taxon>
        <taxon>Streptosporangiaceae</taxon>
        <taxon>Herbidospora</taxon>
    </lineage>
</organism>
<keyword evidence="1" id="KW-1133">Transmembrane helix</keyword>
<evidence type="ECO:0000313" key="3">
    <source>
        <dbReference type="Proteomes" id="UP000479526"/>
    </source>
</evidence>
<gene>
    <name evidence="2" type="ORF">GT755_09910</name>
</gene>
<proteinExistence type="predicted"/>
<keyword evidence="1" id="KW-0812">Transmembrane</keyword>
<accession>A0A7C9NFX6</accession>
<comment type="caution">
    <text evidence="2">The sequence shown here is derived from an EMBL/GenBank/DDBJ whole genome shotgun (WGS) entry which is preliminary data.</text>
</comment>
<dbReference type="RefSeq" id="WP_161479444.1">
    <property type="nucleotide sequence ID" value="NZ_WXEW01000003.1"/>
</dbReference>
<dbReference type="Proteomes" id="UP000479526">
    <property type="component" value="Unassembled WGS sequence"/>
</dbReference>
<evidence type="ECO:0000313" key="2">
    <source>
        <dbReference type="EMBL" id="NAS21998.1"/>
    </source>
</evidence>
<protein>
    <submittedName>
        <fullName evidence="2">Uncharacterized protein</fullName>
    </submittedName>
</protein>
<keyword evidence="1" id="KW-0472">Membrane</keyword>
<evidence type="ECO:0000256" key="1">
    <source>
        <dbReference type="SAM" id="Phobius"/>
    </source>
</evidence>